<dbReference type="NCBIfam" id="TIGR02532">
    <property type="entry name" value="IV_pilin_GFxxxE"/>
    <property type="match status" value="1"/>
</dbReference>
<dbReference type="Pfam" id="PF07963">
    <property type="entry name" value="N_methyl"/>
    <property type="match status" value="1"/>
</dbReference>
<dbReference type="AlphaFoldDB" id="A0A1W1B9I5"/>
<dbReference type="SUPFAM" id="SSF54523">
    <property type="entry name" value="Pili subunits"/>
    <property type="match status" value="1"/>
</dbReference>
<evidence type="ECO:0008006" key="2">
    <source>
        <dbReference type="Google" id="ProtNLM"/>
    </source>
</evidence>
<organism evidence="1">
    <name type="scientific">hydrothermal vent metagenome</name>
    <dbReference type="NCBI Taxonomy" id="652676"/>
    <lineage>
        <taxon>unclassified sequences</taxon>
        <taxon>metagenomes</taxon>
        <taxon>ecological metagenomes</taxon>
    </lineage>
</organism>
<evidence type="ECO:0000313" key="1">
    <source>
        <dbReference type="EMBL" id="SFV50213.1"/>
    </source>
</evidence>
<dbReference type="Gene3D" id="3.30.700.10">
    <property type="entry name" value="Glycoprotein, Type 4 Pilin"/>
    <property type="match status" value="1"/>
</dbReference>
<proteinExistence type="predicted"/>
<sequence>MKRAGFTMIELIFVIVILGILSAVALPKFIGVADQAKVGKLQSYVGTLNRTVLPPYWSDSVMSGNSGVIGTAFYNTKINADLTPPDSISAVFTGKMNSPAIDFSATAAAPTNVVATKVYNGVTYSVVCNEGNATSSAICDLHNGATTKYMLYNNL</sequence>
<dbReference type="InterPro" id="IPR012902">
    <property type="entry name" value="N_methyl_site"/>
</dbReference>
<dbReference type="InterPro" id="IPR045584">
    <property type="entry name" value="Pilin-like"/>
</dbReference>
<accession>A0A1W1B9I5</accession>
<reference evidence="1" key="1">
    <citation type="submission" date="2016-10" db="EMBL/GenBank/DDBJ databases">
        <authorList>
            <person name="de Groot N.N."/>
        </authorList>
    </citation>
    <scope>NUCLEOTIDE SEQUENCE</scope>
</reference>
<dbReference type="EMBL" id="FPHF01000005">
    <property type="protein sequence ID" value="SFV50213.1"/>
    <property type="molecule type" value="Genomic_DNA"/>
</dbReference>
<name>A0A1W1B9I5_9ZZZZ</name>
<protein>
    <recommendedName>
        <fullName evidence="2">Type II secretion envelope pseudopilin protein (PulG,guides folded protein to PulD in outer membrane)</fullName>
    </recommendedName>
</protein>
<gene>
    <name evidence="1" type="ORF">MNB_SM-4-633</name>
</gene>